<feature type="domain" description="D-isomer specific 2-hydroxyacid dehydrogenase NAD-binding" evidence="6">
    <location>
        <begin position="177"/>
        <end position="353"/>
    </location>
</feature>
<evidence type="ECO:0000259" key="5">
    <source>
        <dbReference type="Pfam" id="PF00389"/>
    </source>
</evidence>
<reference evidence="7" key="1">
    <citation type="submission" date="2019-09" db="EMBL/GenBank/DDBJ databases">
        <title>Characterisation of the sponge microbiome using genome-centric metagenomics.</title>
        <authorList>
            <person name="Engelberts J.P."/>
            <person name="Robbins S.J."/>
            <person name="De Goeij J.M."/>
            <person name="Aranda M."/>
            <person name="Bell S.C."/>
            <person name="Webster N.S."/>
        </authorList>
    </citation>
    <scope>NUCLEOTIDE SEQUENCE</scope>
    <source>
        <strain evidence="7">SB0661_bin_32</strain>
    </source>
</reference>
<dbReference type="PANTHER" id="PTHR43333">
    <property type="entry name" value="2-HACID_DH_C DOMAIN-CONTAINING PROTEIN"/>
    <property type="match status" value="1"/>
</dbReference>
<dbReference type="AlphaFoldDB" id="A0A6B1D355"/>
<accession>A0A6B1D355</accession>
<gene>
    <name evidence="7" type="ORF">F4X14_03470</name>
</gene>
<name>A0A6B1D355_9CHLR</name>
<dbReference type="InterPro" id="IPR036291">
    <property type="entry name" value="NAD(P)-bd_dom_sf"/>
</dbReference>
<dbReference type="Pfam" id="PF00389">
    <property type="entry name" value="2-Hacid_dh"/>
    <property type="match status" value="1"/>
</dbReference>
<evidence type="ECO:0000256" key="2">
    <source>
        <dbReference type="ARBA" id="ARBA00023002"/>
    </source>
</evidence>
<dbReference type="SUPFAM" id="SSF51735">
    <property type="entry name" value="NAD(P)-binding Rossmann-fold domains"/>
    <property type="match status" value="1"/>
</dbReference>
<comment type="similarity">
    <text evidence="1 4">Belongs to the D-isomer specific 2-hydroxyacid dehydrogenase family.</text>
</comment>
<evidence type="ECO:0000259" key="6">
    <source>
        <dbReference type="Pfam" id="PF02826"/>
    </source>
</evidence>
<dbReference type="EMBL" id="VXMH01000016">
    <property type="protein sequence ID" value="MYC94008.1"/>
    <property type="molecule type" value="Genomic_DNA"/>
</dbReference>
<dbReference type="CDD" id="cd05300">
    <property type="entry name" value="2-Hacid_dh_1"/>
    <property type="match status" value="1"/>
</dbReference>
<keyword evidence="2 4" id="KW-0560">Oxidoreductase</keyword>
<feature type="domain" description="D-isomer specific 2-hydroxyacid dehydrogenase catalytic" evidence="5">
    <location>
        <begin position="93"/>
        <end position="385"/>
    </location>
</feature>
<dbReference type="InterPro" id="IPR006140">
    <property type="entry name" value="D-isomer_DH_NAD-bd"/>
</dbReference>
<evidence type="ECO:0000256" key="1">
    <source>
        <dbReference type="ARBA" id="ARBA00005854"/>
    </source>
</evidence>
<keyword evidence="3" id="KW-0520">NAD</keyword>
<evidence type="ECO:0000256" key="4">
    <source>
        <dbReference type="RuleBase" id="RU003719"/>
    </source>
</evidence>
<organism evidence="7">
    <name type="scientific">Caldilineaceae bacterium SB0661_bin_32</name>
    <dbReference type="NCBI Taxonomy" id="2605255"/>
    <lineage>
        <taxon>Bacteria</taxon>
        <taxon>Bacillati</taxon>
        <taxon>Chloroflexota</taxon>
        <taxon>Caldilineae</taxon>
        <taxon>Caldilineales</taxon>
        <taxon>Caldilineaceae</taxon>
    </lineage>
</organism>
<comment type="caution">
    <text evidence="7">The sequence shown here is derived from an EMBL/GenBank/DDBJ whole genome shotgun (WGS) entry which is preliminary data.</text>
</comment>
<sequence>MAGPCPCPRPPCIPLSPQCWQTRFGCDCPGSSRENYAGPMPFWCIMTGPQWFVNSSPTNHDSPFTAESSLTTESTMKVLLTAQWVMRFVDGFREDFPQVEFVFADTAAEIAAKAADAEAAFGPMNSSQLQAAPNLRWIQSPSAGVEWMRNAPELAERDITVCNTRGAHAATIAEHTMGMLVFLTRQFGPLYKAQQRHEWGVPEGARLVGLVGLKMGIIGLGNIGREIAKRAAAFEMDVIAVDVNPMEKPDHVSDLQLMDGMPALLRESDVVVVTVPITAETRGMIGPEELALLQPEAFFIVISRGGIIDEPTLIRMLEEDKLAGAALDVAATEPLPADDPLWDAPNLLITPHSSPSSVQTSANVGRIVSGNLRRFLNGEPLQNTVGIERGY</sequence>
<dbReference type="GO" id="GO:0051287">
    <property type="term" value="F:NAD binding"/>
    <property type="evidence" value="ECO:0007669"/>
    <property type="project" value="InterPro"/>
</dbReference>
<dbReference type="PANTHER" id="PTHR43333:SF1">
    <property type="entry name" value="D-ISOMER SPECIFIC 2-HYDROXYACID DEHYDROGENASE NAD-BINDING DOMAIN-CONTAINING PROTEIN"/>
    <property type="match status" value="1"/>
</dbReference>
<evidence type="ECO:0000256" key="3">
    <source>
        <dbReference type="ARBA" id="ARBA00023027"/>
    </source>
</evidence>
<dbReference type="GO" id="GO:0016616">
    <property type="term" value="F:oxidoreductase activity, acting on the CH-OH group of donors, NAD or NADP as acceptor"/>
    <property type="evidence" value="ECO:0007669"/>
    <property type="project" value="InterPro"/>
</dbReference>
<proteinExistence type="inferred from homology"/>
<evidence type="ECO:0000313" key="7">
    <source>
        <dbReference type="EMBL" id="MYC94008.1"/>
    </source>
</evidence>
<dbReference type="Pfam" id="PF02826">
    <property type="entry name" value="2-Hacid_dh_C"/>
    <property type="match status" value="1"/>
</dbReference>
<dbReference type="SUPFAM" id="SSF52283">
    <property type="entry name" value="Formate/glycerate dehydrogenase catalytic domain-like"/>
    <property type="match status" value="1"/>
</dbReference>
<dbReference type="Gene3D" id="3.40.50.720">
    <property type="entry name" value="NAD(P)-binding Rossmann-like Domain"/>
    <property type="match status" value="2"/>
</dbReference>
<protein>
    <submittedName>
        <fullName evidence="7">D-2-hydroxyacid dehydrogenase</fullName>
    </submittedName>
</protein>
<dbReference type="InterPro" id="IPR006139">
    <property type="entry name" value="D-isomer_2_OHA_DH_cat_dom"/>
</dbReference>